<dbReference type="EMBL" id="JACIJC010000004">
    <property type="protein sequence ID" value="MBB5686350.1"/>
    <property type="molecule type" value="Genomic_DNA"/>
</dbReference>
<dbReference type="InterPro" id="IPR037401">
    <property type="entry name" value="SnoaL-like"/>
</dbReference>
<sequence>MTKDLMVRLEVQCLLDLYIDVIDNDRLEEWPALFVEDCLYEIIPRENEDMGLPAPVMRCDNQRMLRDRVISLRNANIFSPQTYRHFLSGLVIQSVSDAEIAFTSNYLVINSNQAGQSFVYQTGRYLGGLVVTAEGWRFSRLRCIFETSRVQTLLAIPI</sequence>
<organism evidence="4 5">
    <name type="scientific">Sphingobium boeckii</name>
    <dbReference type="NCBI Taxonomy" id="1082345"/>
    <lineage>
        <taxon>Bacteria</taxon>
        <taxon>Pseudomonadati</taxon>
        <taxon>Pseudomonadota</taxon>
        <taxon>Alphaproteobacteria</taxon>
        <taxon>Sphingomonadales</taxon>
        <taxon>Sphingomonadaceae</taxon>
        <taxon>Sphingobium</taxon>
    </lineage>
</organism>
<protein>
    <submittedName>
        <fullName evidence="4">Anthranilate 1,2-dioxygenase small subunit</fullName>
        <ecNumber evidence="4">1.14.12.1</ecNumber>
    </submittedName>
</protein>
<comment type="similarity">
    <text evidence="1">Belongs to the bacterial ring-hydroxylating dioxygenase beta subunit family.</text>
</comment>
<dbReference type="Proteomes" id="UP000549617">
    <property type="component" value="Unassembled WGS sequence"/>
</dbReference>
<dbReference type="AlphaFoldDB" id="A0A7W9AIP4"/>
<dbReference type="Gene3D" id="3.10.450.50">
    <property type="match status" value="1"/>
</dbReference>
<evidence type="ECO:0000256" key="2">
    <source>
        <dbReference type="ARBA" id="ARBA00023002"/>
    </source>
</evidence>
<proteinExistence type="inferred from homology"/>
<dbReference type="GO" id="GO:0018618">
    <property type="term" value="F:anthranilate 1,2-dioxygenase (deaminating, decarboxylating) activity"/>
    <property type="evidence" value="ECO:0007669"/>
    <property type="project" value="UniProtKB-EC"/>
</dbReference>
<keyword evidence="2 4" id="KW-0560">Oxidoreductase</keyword>
<keyword evidence="4" id="KW-0223">Dioxygenase</keyword>
<dbReference type="InterPro" id="IPR000391">
    <property type="entry name" value="Rng_hydr_dOase-bsu"/>
</dbReference>
<comment type="caution">
    <text evidence="4">The sequence shown here is derived from an EMBL/GenBank/DDBJ whole genome shotgun (WGS) entry which is preliminary data.</text>
</comment>
<dbReference type="RefSeq" id="WP_184018715.1">
    <property type="nucleotide sequence ID" value="NZ_JACIJC010000004.1"/>
</dbReference>
<feature type="domain" description="SnoaL-like" evidence="3">
    <location>
        <begin position="6"/>
        <end position="142"/>
    </location>
</feature>
<evidence type="ECO:0000259" key="3">
    <source>
        <dbReference type="Pfam" id="PF13577"/>
    </source>
</evidence>
<dbReference type="InterPro" id="IPR017640">
    <property type="entry name" value="Anthranilate_1-2-diOase_ssu"/>
</dbReference>
<gene>
    <name evidence="4" type="ORF">FHS49_002374</name>
</gene>
<keyword evidence="5" id="KW-1185">Reference proteome</keyword>
<dbReference type="Pfam" id="PF13577">
    <property type="entry name" value="SnoaL_4"/>
    <property type="match status" value="1"/>
</dbReference>
<dbReference type="NCBIfam" id="NF041685">
    <property type="entry name" value="ant_diox_AndAd"/>
    <property type="match status" value="1"/>
</dbReference>
<name>A0A7W9AIP4_9SPHN</name>
<dbReference type="CDD" id="cd00667">
    <property type="entry name" value="ring_hydroxylating_dioxygenases_beta"/>
    <property type="match status" value="1"/>
</dbReference>
<reference evidence="4 5" key="1">
    <citation type="submission" date="2020-08" db="EMBL/GenBank/DDBJ databases">
        <title>Genomic Encyclopedia of Type Strains, Phase IV (KMG-IV): sequencing the most valuable type-strain genomes for metagenomic binning, comparative biology and taxonomic classification.</title>
        <authorList>
            <person name="Goeker M."/>
        </authorList>
    </citation>
    <scope>NUCLEOTIDE SEQUENCE [LARGE SCALE GENOMIC DNA]</scope>
    <source>
        <strain evidence="4 5">DSM 25079</strain>
    </source>
</reference>
<dbReference type="InterPro" id="IPR032710">
    <property type="entry name" value="NTF2-like_dom_sf"/>
</dbReference>
<evidence type="ECO:0000313" key="5">
    <source>
        <dbReference type="Proteomes" id="UP000549617"/>
    </source>
</evidence>
<evidence type="ECO:0000256" key="1">
    <source>
        <dbReference type="ARBA" id="ARBA00009570"/>
    </source>
</evidence>
<dbReference type="SUPFAM" id="SSF54427">
    <property type="entry name" value="NTF2-like"/>
    <property type="match status" value="1"/>
</dbReference>
<evidence type="ECO:0000313" key="4">
    <source>
        <dbReference type="EMBL" id="MBB5686350.1"/>
    </source>
</evidence>
<accession>A0A7W9AIP4</accession>
<dbReference type="EC" id="1.14.12.1" evidence="4"/>